<dbReference type="Proteomes" id="UP000195326">
    <property type="component" value="Unassembled WGS sequence"/>
</dbReference>
<evidence type="ECO:0000313" key="1">
    <source>
        <dbReference type="EMBL" id="OUP59051.1"/>
    </source>
</evidence>
<comment type="caution">
    <text evidence="1">The sequence shown here is derived from an EMBL/GenBank/DDBJ whole genome shotgun (WGS) entry which is preliminary data.</text>
</comment>
<reference evidence="2" key="1">
    <citation type="submission" date="2017-04" db="EMBL/GenBank/DDBJ databases">
        <title>Function of individual gut microbiota members based on whole genome sequencing of pure cultures obtained from chicken caecum.</title>
        <authorList>
            <person name="Medvecky M."/>
            <person name="Cejkova D."/>
            <person name="Polansky O."/>
            <person name="Karasova D."/>
            <person name="Kubasova T."/>
            <person name="Cizek A."/>
            <person name="Rychlik I."/>
        </authorList>
    </citation>
    <scope>NUCLEOTIDE SEQUENCE [LARGE SCALE GENOMIC DNA]</scope>
    <source>
        <strain evidence="2">An179</strain>
    </source>
</reference>
<sequence>MEDKILTRRISEGDYAADINYQSETVELSVYGQASSFELELSELGNYIQFLDAVNKRMGE</sequence>
<proteinExistence type="predicted"/>
<name>A0A1Y4LVH7_9FIRM</name>
<protein>
    <submittedName>
        <fullName evidence="1">Uncharacterized protein</fullName>
    </submittedName>
</protein>
<evidence type="ECO:0000313" key="2">
    <source>
        <dbReference type="Proteomes" id="UP000195326"/>
    </source>
</evidence>
<dbReference type="RefSeq" id="WP_087414738.1">
    <property type="nucleotide sequence ID" value="NZ_NFKL01000007.1"/>
</dbReference>
<accession>A0A1Y4LVH7</accession>
<organism evidence="1 2">
    <name type="scientific">Butyricicoccus pullicaecorum</name>
    <dbReference type="NCBI Taxonomy" id="501571"/>
    <lineage>
        <taxon>Bacteria</taxon>
        <taxon>Bacillati</taxon>
        <taxon>Bacillota</taxon>
        <taxon>Clostridia</taxon>
        <taxon>Eubacteriales</taxon>
        <taxon>Butyricicoccaceae</taxon>
        <taxon>Butyricicoccus</taxon>
    </lineage>
</organism>
<gene>
    <name evidence="1" type="ORF">B5F15_06170</name>
</gene>
<dbReference type="EMBL" id="NFKL01000007">
    <property type="protein sequence ID" value="OUP59051.1"/>
    <property type="molecule type" value="Genomic_DNA"/>
</dbReference>
<dbReference type="AlphaFoldDB" id="A0A1Y4LVH7"/>